<comment type="caution">
    <text evidence="14">The sequence shown here is derived from an EMBL/GenBank/DDBJ whole genome shotgun (WGS) entry which is preliminary data.</text>
</comment>
<dbReference type="GO" id="GO:0005524">
    <property type="term" value="F:ATP binding"/>
    <property type="evidence" value="ECO:0007669"/>
    <property type="project" value="UniProtKB-UniRule"/>
</dbReference>
<accession>A0A972GUI6</accession>
<keyword evidence="8 12" id="KW-0238">DNA-binding</keyword>
<dbReference type="PANTHER" id="PTHR30153:SF2">
    <property type="entry name" value="REPLICATIVE DNA HELICASE"/>
    <property type="match status" value="1"/>
</dbReference>
<dbReference type="Proteomes" id="UP000641588">
    <property type="component" value="Unassembled WGS sequence"/>
</dbReference>
<organism evidence="14 15">
    <name type="scientific">Paenibacillus foliorum</name>
    <dbReference type="NCBI Taxonomy" id="2654974"/>
    <lineage>
        <taxon>Bacteria</taxon>
        <taxon>Bacillati</taxon>
        <taxon>Bacillota</taxon>
        <taxon>Bacilli</taxon>
        <taxon>Bacillales</taxon>
        <taxon>Paenibacillaceae</taxon>
        <taxon>Paenibacillus</taxon>
    </lineage>
</organism>
<feature type="domain" description="SF4 helicase" evidence="13">
    <location>
        <begin position="180"/>
        <end position="445"/>
    </location>
</feature>
<keyword evidence="4 12" id="KW-0547">Nucleotide-binding</keyword>
<dbReference type="NCBIfam" id="TIGR00665">
    <property type="entry name" value="DnaB"/>
    <property type="match status" value="1"/>
</dbReference>
<dbReference type="GO" id="GO:0005829">
    <property type="term" value="C:cytosol"/>
    <property type="evidence" value="ECO:0007669"/>
    <property type="project" value="TreeGrafter"/>
</dbReference>
<dbReference type="EMBL" id="WHOD01000062">
    <property type="protein sequence ID" value="NOU94739.1"/>
    <property type="molecule type" value="Genomic_DNA"/>
</dbReference>
<dbReference type="PANTHER" id="PTHR30153">
    <property type="entry name" value="REPLICATIVE DNA HELICASE DNAB"/>
    <property type="match status" value="1"/>
</dbReference>
<evidence type="ECO:0000256" key="9">
    <source>
        <dbReference type="ARBA" id="ARBA00023235"/>
    </source>
</evidence>
<dbReference type="NCBIfam" id="NF004384">
    <property type="entry name" value="PRK05748.1"/>
    <property type="match status" value="1"/>
</dbReference>
<keyword evidence="6 12" id="KW-0347">Helicase</keyword>
<comment type="similarity">
    <text evidence="1 12">Belongs to the helicase family. DnaB subfamily.</text>
</comment>
<gene>
    <name evidence="14" type="primary">dnaB</name>
    <name evidence="14" type="ORF">GC093_16145</name>
</gene>
<dbReference type="GO" id="GO:0016787">
    <property type="term" value="F:hydrolase activity"/>
    <property type="evidence" value="ECO:0007669"/>
    <property type="project" value="UniProtKB-KW"/>
</dbReference>
<comment type="function">
    <text evidence="12">The main replicative DNA helicase, it participates in initiation and elongation during chromosome replication. Travels ahead of the DNA replisome, separating dsDNA into templates for DNA synthesis. A processive ATP-dependent 5'-3' DNA helicase it has DNA-dependent ATPase activity.</text>
</comment>
<keyword evidence="3 12" id="KW-0235">DNA replication</keyword>
<evidence type="ECO:0000256" key="12">
    <source>
        <dbReference type="RuleBase" id="RU362085"/>
    </source>
</evidence>
<evidence type="ECO:0000259" key="13">
    <source>
        <dbReference type="PROSITE" id="PS51199"/>
    </source>
</evidence>
<keyword evidence="9" id="KW-0413">Isomerase</keyword>
<evidence type="ECO:0000256" key="4">
    <source>
        <dbReference type="ARBA" id="ARBA00022741"/>
    </source>
</evidence>
<evidence type="ECO:0000256" key="3">
    <source>
        <dbReference type="ARBA" id="ARBA00022705"/>
    </source>
</evidence>
<dbReference type="GO" id="GO:0003677">
    <property type="term" value="F:DNA binding"/>
    <property type="evidence" value="ECO:0007669"/>
    <property type="project" value="UniProtKB-UniRule"/>
</dbReference>
<dbReference type="InterPro" id="IPR007694">
    <property type="entry name" value="DNA_helicase_DnaB-like_C"/>
</dbReference>
<dbReference type="CDD" id="cd00984">
    <property type="entry name" value="DnaB_C"/>
    <property type="match status" value="1"/>
</dbReference>
<evidence type="ECO:0000256" key="11">
    <source>
        <dbReference type="NCBIfam" id="TIGR00665"/>
    </source>
</evidence>
<dbReference type="InterPro" id="IPR016136">
    <property type="entry name" value="DNA_helicase_N/primase_C"/>
</dbReference>
<dbReference type="GO" id="GO:1990077">
    <property type="term" value="C:primosome complex"/>
    <property type="evidence" value="ECO:0007669"/>
    <property type="project" value="UniProtKB-UniRule"/>
</dbReference>
<evidence type="ECO:0000256" key="2">
    <source>
        <dbReference type="ARBA" id="ARBA00022515"/>
    </source>
</evidence>
<dbReference type="GO" id="GO:0006269">
    <property type="term" value="P:DNA replication, synthesis of primer"/>
    <property type="evidence" value="ECO:0007669"/>
    <property type="project" value="UniProtKB-UniRule"/>
</dbReference>
<reference evidence="14" key="1">
    <citation type="submission" date="2019-10" db="EMBL/GenBank/DDBJ databases">
        <title>Description of Paenibacillus glebae sp. nov.</title>
        <authorList>
            <person name="Carlier A."/>
            <person name="Qi S."/>
        </authorList>
    </citation>
    <scope>NUCLEOTIDE SEQUENCE</scope>
    <source>
        <strain evidence="14">LMG 31456</strain>
    </source>
</reference>
<dbReference type="GO" id="GO:0042802">
    <property type="term" value="F:identical protein binding"/>
    <property type="evidence" value="ECO:0007669"/>
    <property type="project" value="UniProtKB-ARBA"/>
</dbReference>
<name>A0A972GUI6_9BACL</name>
<dbReference type="Pfam" id="PF00772">
    <property type="entry name" value="DnaB"/>
    <property type="match status" value="1"/>
</dbReference>
<dbReference type="PROSITE" id="PS51199">
    <property type="entry name" value="SF4_HELICASE"/>
    <property type="match status" value="1"/>
</dbReference>
<evidence type="ECO:0000256" key="1">
    <source>
        <dbReference type="ARBA" id="ARBA00008428"/>
    </source>
</evidence>
<keyword evidence="15" id="KW-1185">Reference proteome</keyword>
<dbReference type="InterPro" id="IPR027417">
    <property type="entry name" value="P-loop_NTPase"/>
</dbReference>
<dbReference type="InterPro" id="IPR007693">
    <property type="entry name" value="DNA_helicase_DnaB-like_N"/>
</dbReference>
<comment type="catalytic activity">
    <reaction evidence="10 12">
        <text>ATP + H2O = ADP + phosphate + H(+)</text>
        <dbReference type="Rhea" id="RHEA:13065"/>
        <dbReference type="ChEBI" id="CHEBI:15377"/>
        <dbReference type="ChEBI" id="CHEBI:15378"/>
        <dbReference type="ChEBI" id="CHEBI:30616"/>
        <dbReference type="ChEBI" id="CHEBI:43474"/>
        <dbReference type="ChEBI" id="CHEBI:456216"/>
        <dbReference type="EC" id="5.6.2.3"/>
    </reaction>
</comment>
<dbReference type="AlphaFoldDB" id="A0A972GUI6"/>
<dbReference type="SUPFAM" id="SSF48024">
    <property type="entry name" value="N-terminal domain of DnaB helicase"/>
    <property type="match status" value="1"/>
</dbReference>
<evidence type="ECO:0000256" key="5">
    <source>
        <dbReference type="ARBA" id="ARBA00022801"/>
    </source>
</evidence>
<dbReference type="SUPFAM" id="SSF52540">
    <property type="entry name" value="P-loop containing nucleoside triphosphate hydrolases"/>
    <property type="match status" value="1"/>
</dbReference>
<dbReference type="FunFam" id="3.40.50.300:FF:000076">
    <property type="entry name" value="Replicative DNA helicase"/>
    <property type="match status" value="1"/>
</dbReference>
<proteinExistence type="inferred from homology"/>
<dbReference type="InterPro" id="IPR036185">
    <property type="entry name" value="DNA_heli_DnaB-like_N_sf"/>
</dbReference>
<sequence>MNEGMFTDRIPPQNLEAEQAVLGAILLDSESLVTAMERISSDDFYRTSHQRIFESMIELAEENEPIDLITLTARLQNKQELEEIGGIKYLSELANAVPTAANINYYAQIVEEKSMLRRLIRAATNIVTEGYSSTDEIGDLLGDAEKRILEISQRRSNTGFIAIRDVLMEVFDKVEFLYNNKGGTTGIKSGFLDLDKMTAGFQRSDLIIVAARPSVGKTAFALNIAQNVGVREKQTVAIFSLEMGAPQLVQRMICAEANVDATRMRTGFLEQDDWEKLTMAIGALSEANIYIDDSPSVTVADIRAKCRRLKQERGLGMILIDYLQLIHGRGKGDNRQQEVSEISRTLKQIARELDVPVIALSQLSRGVEQRQDKRPMMSDLRESGSIEQDADIVAFLYRDDYYDKESEKKNIIEIIIAKQRNGPVGTVELAFLKNFNKFVGLDRTHQEVG</sequence>
<dbReference type="EC" id="5.6.2.3" evidence="11 12"/>
<dbReference type="Pfam" id="PF03796">
    <property type="entry name" value="DnaB_C"/>
    <property type="match status" value="1"/>
</dbReference>
<evidence type="ECO:0000256" key="8">
    <source>
        <dbReference type="ARBA" id="ARBA00023125"/>
    </source>
</evidence>
<evidence type="ECO:0000256" key="7">
    <source>
        <dbReference type="ARBA" id="ARBA00022840"/>
    </source>
</evidence>
<keyword evidence="5 12" id="KW-0378">Hydrolase</keyword>
<keyword evidence="7 12" id="KW-0067">ATP-binding</keyword>
<dbReference type="InterPro" id="IPR007692">
    <property type="entry name" value="DNA_helicase_DnaB"/>
</dbReference>
<evidence type="ECO:0000256" key="10">
    <source>
        <dbReference type="ARBA" id="ARBA00048954"/>
    </source>
</evidence>
<dbReference type="Gene3D" id="3.40.50.300">
    <property type="entry name" value="P-loop containing nucleotide triphosphate hydrolases"/>
    <property type="match status" value="1"/>
</dbReference>
<keyword evidence="2 12" id="KW-0639">Primosome</keyword>
<dbReference type="GO" id="GO:0043139">
    <property type="term" value="F:5'-3' DNA helicase activity"/>
    <property type="evidence" value="ECO:0007669"/>
    <property type="project" value="UniProtKB-EC"/>
</dbReference>
<evidence type="ECO:0000256" key="6">
    <source>
        <dbReference type="ARBA" id="ARBA00022806"/>
    </source>
</evidence>
<evidence type="ECO:0000313" key="14">
    <source>
        <dbReference type="EMBL" id="NOU94739.1"/>
    </source>
</evidence>
<protein>
    <recommendedName>
        <fullName evidence="11 12">Replicative DNA helicase</fullName>
        <ecNumber evidence="11 12">5.6.2.3</ecNumber>
    </recommendedName>
</protein>
<dbReference type="Gene3D" id="1.10.860.10">
    <property type="entry name" value="DNAb Helicase, Chain A"/>
    <property type="match status" value="1"/>
</dbReference>
<evidence type="ECO:0000313" key="15">
    <source>
        <dbReference type="Proteomes" id="UP000641588"/>
    </source>
</evidence>
<dbReference type="FunFam" id="1.10.860.10:FF:000001">
    <property type="entry name" value="Replicative DNA helicase"/>
    <property type="match status" value="1"/>
</dbReference>